<gene>
    <name evidence="1" type="primary">VPS45</name>
</gene>
<dbReference type="Ensembl" id="ENSOART00020070395.1">
    <property type="protein sequence ID" value="ENSOARP00020060039.1"/>
    <property type="gene ID" value="ENSOARG00020007445.2"/>
</dbReference>
<accession>A0AC11ELA6</accession>
<organism evidence="1">
    <name type="scientific">Ovis aries</name>
    <name type="common">Sheep</name>
    <dbReference type="NCBI Taxonomy" id="9940"/>
    <lineage>
        <taxon>Eukaryota</taxon>
        <taxon>Metazoa</taxon>
        <taxon>Chordata</taxon>
        <taxon>Craniata</taxon>
        <taxon>Vertebrata</taxon>
        <taxon>Euteleostomi</taxon>
        <taxon>Mammalia</taxon>
        <taxon>Eutheria</taxon>
        <taxon>Laurasiatheria</taxon>
        <taxon>Artiodactyla</taxon>
        <taxon>Ruminantia</taxon>
        <taxon>Pecora</taxon>
        <taxon>Bovidae</taxon>
        <taxon>Caprinae</taxon>
        <taxon>Ovis</taxon>
    </lineage>
</organism>
<reference evidence="1" key="1">
    <citation type="submission" date="2020-11" db="EMBL/GenBank/DDBJ databases">
        <authorList>
            <person name="Davenport K.M."/>
            <person name="Bickhart D.M."/>
            <person name="Smith T.P.L."/>
            <person name="Murdoch B.M."/>
            <person name="Rosen B.D."/>
        </authorList>
    </citation>
    <scope>NUCLEOTIDE SEQUENCE [LARGE SCALE GENOMIC DNA]</scope>
    <source>
        <strain evidence="1">OAR_USU_Benz2616</strain>
    </source>
</reference>
<name>A0AC11ELA6_SHEEP</name>
<reference evidence="1" key="3">
    <citation type="submission" date="2025-09" db="UniProtKB">
        <authorList>
            <consortium name="Ensembl"/>
        </authorList>
    </citation>
    <scope>IDENTIFICATION</scope>
</reference>
<sequence length="525" mass="59945">MNVVFAVKQYISKMIEDSGPGMKVLLMDKETTGIVSMVYTQSEILQKEVYLFERIDSQNREIMKHLKAICFLRPTKENVDYLIQELRRPKYSIYFIYFSNVISKSDVKSLAEADEQEVVAEVQEFYGDYIAVNPHLFSLNILGCCQGRNWDPVQLSRTTQGLTALLLSLKKCPMIRYQLSSEAAKRLAECVKQVITKEYELFEFRRTEVPPLLLILDRCDDAITPLLNQNMYLNFAEIGSNIKNLMEDFQKKKPKEQQKLESIADMKAFVENYPQFKKMSGTVSKHVTVVGELSRLVSERNLLEVSEVEQELACQNDHSSALQNVKRLLQNPRVTEFDAARLVMLYALHYERHSSNSLPGLMMDLRNKGVSEKYRKLVSAVIEYGGKRVRGSDLFSPKDAVAITKQFLKGLKGVENVYTQHQPFLHETLDHLIKGKLKENLYPYLGPSTLRDRPQDIVVFIIGGATYEEALTVYNLNRTTPGVRIVLGGTTVHNTKSFLEEVLASGLHSRSKESSQVTSRSVSRR</sequence>
<protein>
    <submittedName>
        <fullName evidence="1">Vacuolar protein sorting 45 homolog</fullName>
    </submittedName>
</protein>
<proteinExistence type="predicted"/>
<reference evidence="1" key="2">
    <citation type="submission" date="2025-08" db="UniProtKB">
        <authorList>
            <consortium name="Ensembl"/>
        </authorList>
    </citation>
    <scope>IDENTIFICATION</scope>
</reference>
<evidence type="ECO:0000313" key="1">
    <source>
        <dbReference type="Ensembl" id="ENSOARP00020060039.1"/>
    </source>
</evidence>